<gene>
    <name evidence="1" type="ORF">JJQ90_26315</name>
</gene>
<dbReference type="Proteomes" id="UP000689967">
    <property type="component" value="Unassembled WGS sequence"/>
</dbReference>
<organism evidence="1 2">
    <name type="scientific">Falsiroseomonas oleicola</name>
    <dbReference type="NCBI Taxonomy" id="2801474"/>
    <lineage>
        <taxon>Bacteria</taxon>
        <taxon>Pseudomonadati</taxon>
        <taxon>Pseudomonadota</taxon>
        <taxon>Alphaproteobacteria</taxon>
        <taxon>Acetobacterales</taxon>
        <taxon>Roseomonadaceae</taxon>
        <taxon>Falsiroseomonas</taxon>
    </lineage>
</organism>
<proteinExistence type="predicted"/>
<dbReference type="PANTHER" id="PTHR11409:SF43">
    <property type="entry name" value="ADENOSINE DEAMINASE"/>
    <property type="match status" value="1"/>
</dbReference>
<accession>A0ABS6HFS3</accession>
<protein>
    <recommendedName>
        <fullName evidence="3">Adenosine deaminase domain-containing protein</fullName>
    </recommendedName>
</protein>
<name>A0ABS6HFS3_9PROT</name>
<dbReference type="PANTHER" id="PTHR11409">
    <property type="entry name" value="ADENOSINE DEAMINASE"/>
    <property type="match status" value="1"/>
</dbReference>
<dbReference type="EMBL" id="JAERQM010000014">
    <property type="protein sequence ID" value="MBU8547259.1"/>
    <property type="molecule type" value="Genomic_DNA"/>
</dbReference>
<evidence type="ECO:0000313" key="1">
    <source>
        <dbReference type="EMBL" id="MBU8547259.1"/>
    </source>
</evidence>
<dbReference type="InterPro" id="IPR006330">
    <property type="entry name" value="Ado/ade_deaminase"/>
</dbReference>
<keyword evidence="2" id="KW-1185">Reference proteome</keyword>
<evidence type="ECO:0000313" key="2">
    <source>
        <dbReference type="Proteomes" id="UP000689967"/>
    </source>
</evidence>
<comment type="caution">
    <text evidence="1">The sequence shown here is derived from an EMBL/GenBank/DDBJ whole genome shotgun (WGS) entry which is preliminary data.</text>
</comment>
<reference evidence="1 2" key="1">
    <citation type="submission" date="2021-01" db="EMBL/GenBank/DDBJ databases">
        <title>Roseomonas sp. nov, a bacterium isolated from an oil production mixture in Yumen Oilfield.</title>
        <authorList>
            <person name="Wu D."/>
        </authorList>
    </citation>
    <scope>NUCLEOTIDE SEQUENCE [LARGE SCALE GENOMIC DNA]</scope>
    <source>
        <strain evidence="1 2">ROY-5-3</strain>
    </source>
</reference>
<evidence type="ECO:0008006" key="3">
    <source>
        <dbReference type="Google" id="ProtNLM"/>
    </source>
</evidence>
<dbReference type="RefSeq" id="WP_216879243.1">
    <property type="nucleotide sequence ID" value="NZ_JAERQM010000014.1"/>
</dbReference>
<sequence length="840" mass="94808">MSALIFRRAFSDSFGLKELCKGSVPSMRDVRRRLFVAERRSDTRRADHFYKNYLDERLGQVEELHELPWAILSALAFRFIKRTGKTIHVRSEAWVDWQELLPMISPLAVLVAFLVDEGDGPDFQVDPRAYLTAEIGDSALLSTCEPEIRDLIEREGLNEMHMHLNGSTELDIVWPDAVRSPEIYLRELKAALQKSGEPTREFYDQLELGLTPYEIYRRLRSARRVRHITASILSDLKRARRTDIAMASILATMNADLADYGCSDTVGLPLSYRPISRMHPGSPSSPIIDEAAFLYSWFQGLRLAGGPKTQLGLALYFNMLVQTQISRISVQQIDEVGFDQFQKYTFVGVREHLERAYEARFRQLNGAPPHRVLKHLEGRLAPKKDIRDLMMLLAHIIDGYLLFRGCPKRAAARGLRGVAPGCLTGACCPGCSRPTAGRPDAELALVVHFIKRPSRRGRDRVPQALNMALRTDLRQQAQVVRQAAERSVFVRQILRGIDAAANELHAPPEVFAPTFRYLRRHGFQHSSFHVGEDFVHLVSGVRACDEAKSFLSLGKGDRMGHATALGIHPSLWRDRAGPKIMIFAGEHLDNLVYAHACLSARPETAAEALGLQTQIAHLSSRIYETEYSAASLYQAWLLRELDILEVLELERRSDIRLDVGEIAAAADDKAGRLNAPARRQELKRIGDAARLHPLAYSIYRERHRRGNRLDERMEVRTNWLTEAALTTLQANVLRNLADASIAIEVLPTSNVRISSYDRLDEHHLFRWLNLTADGFASVPAICVGSDDTGIFATNLQNEYAAIYDVLRRKFSVGPNEATSILEKLNRNGSAYRFRPISLRT</sequence>